<evidence type="ECO:0000313" key="2">
    <source>
        <dbReference type="Proteomes" id="UP001604277"/>
    </source>
</evidence>
<reference evidence="2" key="1">
    <citation type="submission" date="2024-07" db="EMBL/GenBank/DDBJ databases">
        <title>Two chromosome-level genome assemblies of Korean endemic species Abeliophyllum distichum and Forsythia ovata (Oleaceae).</title>
        <authorList>
            <person name="Jang H."/>
        </authorList>
    </citation>
    <scope>NUCLEOTIDE SEQUENCE [LARGE SCALE GENOMIC DNA]</scope>
</reference>
<protein>
    <submittedName>
        <fullName evidence="1">Uncharacterized protein</fullName>
    </submittedName>
</protein>
<dbReference type="AlphaFoldDB" id="A0ABD1SLN5"/>
<organism evidence="1 2">
    <name type="scientific">Forsythia ovata</name>
    <dbReference type="NCBI Taxonomy" id="205694"/>
    <lineage>
        <taxon>Eukaryota</taxon>
        <taxon>Viridiplantae</taxon>
        <taxon>Streptophyta</taxon>
        <taxon>Embryophyta</taxon>
        <taxon>Tracheophyta</taxon>
        <taxon>Spermatophyta</taxon>
        <taxon>Magnoliopsida</taxon>
        <taxon>eudicotyledons</taxon>
        <taxon>Gunneridae</taxon>
        <taxon>Pentapetalae</taxon>
        <taxon>asterids</taxon>
        <taxon>lamiids</taxon>
        <taxon>Lamiales</taxon>
        <taxon>Oleaceae</taxon>
        <taxon>Forsythieae</taxon>
        <taxon>Forsythia</taxon>
    </lineage>
</organism>
<evidence type="ECO:0000313" key="1">
    <source>
        <dbReference type="EMBL" id="KAL2500604.1"/>
    </source>
</evidence>
<proteinExistence type="predicted"/>
<keyword evidence="2" id="KW-1185">Reference proteome</keyword>
<sequence>MRENNLGFLCKECVNKIFQKVSDIIPRVRVIDGDWQCFVGDVGSSSLLLGENSLKAFLILGVICSCILQNSYKFQDSPQVPFWSHPICLERRYTLRITRLRRFARDSQYLRAILEFWHSPSRNSLLDCRGSGDRAIARHMEQDVLACFTGLSPSTFQRG</sequence>
<gene>
    <name evidence="1" type="ORF">Fot_34452</name>
</gene>
<accession>A0ABD1SLN5</accession>
<dbReference type="Proteomes" id="UP001604277">
    <property type="component" value="Unassembled WGS sequence"/>
</dbReference>
<dbReference type="EMBL" id="JBFOLJ010000010">
    <property type="protein sequence ID" value="KAL2500604.1"/>
    <property type="molecule type" value="Genomic_DNA"/>
</dbReference>
<comment type="caution">
    <text evidence="1">The sequence shown here is derived from an EMBL/GenBank/DDBJ whole genome shotgun (WGS) entry which is preliminary data.</text>
</comment>
<name>A0ABD1SLN5_9LAMI</name>